<keyword evidence="2" id="KW-1185">Reference proteome</keyword>
<accession>A0ACD3QZ33</accession>
<name>A0ACD3QZ33_LARCR</name>
<proteinExistence type="predicted"/>
<evidence type="ECO:0000313" key="1">
    <source>
        <dbReference type="EMBL" id="TMS12129.1"/>
    </source>
</evidence>
<evidence type="ECO:0000313" key="2">
    <source>
        <dbReference type="Proteomes" id="UP000793456"/>
    </source>
</evidence>
<organism evidence="1 2">
    <name type="scientific">Larimichthys crocea</name>
    <name type="common">Large yellow croaker</name>
    <name type="synonym">Pseudosciaena crocea</name>
    <dbReference type="NCBI Taxonomy" id="215358"/>
    <lineage>
        <taxon>Eukaryota</taxon>
        <taxon>Metazoa</taxon>
        <taxon>Chordata</taxon>
        <taxon>Craniata</taxon>
        <taxon>Vertebrata</taxon>
        <taxon>Euteleostomi</taxon>
        <taxon>Actinopterygii</taxon>
        <taxon>Neopterygii</taxon>
        <taxon>Teleostei</taxon>
        <taxon>Neoteleostei</taxon>
        <taxon>Acanthomorphata</taxon>
        <taxon>Eupercaria</taxon>
        <taxon>Sciaenidae</taxon>
        <taxon>Larimichthys</taxon>
    </lineage>
</organism>
<protein>
    <submittedName>
        <fullName evidence="1">Uncharacterized protein</fullName>
    </submittedName>
</protein>
<dbReference type="EMBL" id="CM011685">
    <property type="protein sequence ID" value="TMS12129.1"/>
    <property type="molecule type" value="Genomic_DNA"/>
</dbReference>
<reference evidence="1" key="1">
    <citation type="submission" date="2018-11" db="EMBL/GenBank/DDBJ databases">
        <title>The sequence and de novo assembly of Larimichthys crocea genome using PacBio and Hi-C technologies.</title>
        <authorList>
            <person name="Xu P."/>
            <person name="Chen B."/>
            <person name="Zhou Z."/>
            <person name="Ke Q."/>
            <person name="Wu Y."/>
            <person name="Bai H."/>
            <person name="Pu F."/>
        </authorList>
    </citation>
    <scope>NUCLEOTIDE SEQUENCE</scope>
    <source>
        <tissue evidence="1">Muscle</tissue>
    </source>
</reference>
<comment type="caution">
    <text evidence="1">The sequence shown here is derived from an EMBL/GenBank/DDBJ whole genome shotgun (WGS) entry which is preliminary data.</text>
</comment>
<gene>
    <name evidence="1" type="ORF">E3U43_017087</name>
</gene>
<sequence length="122" mass="13535">MPKYSLEGGERSVTDSFHRDTNVKGGGEESRRTEETDYDVETSEPKPGAWISSKSRGFPPQTCMHFSVLPPDACPPPPPSLLYSTGRQTTNHDSVCLTHTHTLQCIQTFLYQLIMSLCATLC</sequence>
<dbReference type="Proteomes" id="UP000793456">
    <property type="component" value="Chromosome XII"/>
</dbReference>